<name>A0A401YXC0_9ACTN</name>
<accession>A0A401YXC0</accession>
<comment type="caution">
    <text evidence="1">The sequence shown here is derived from an EMBL/GenBank/DDBJ whole genome shotgun (WGS) entry which is preliminary data.</text>
</comment>
<proteinExistence type="predicted"/>
<keyword evidence="2" id="KW-1185">Reference proteome</keyword>
<sequence>MKPTASADREVDWAGLRADRAAEIIVTKPDGKRRRGSGYLVSVGTVLTATHVVAEATGIQVRFDADRPGERTVDATVEWAHPGIDVAVLTVPDQASGNSVAPAAFARLGERDVEVRCSAVGFPCFKLRDDADGKPYRDSEHVHATCMVHSNQREGTLDLTVTPPATRPNPQASPWEGMSGAAVFSRGKVVGVVSRHHLSDGLGRLAATRVDRWAETLTPDELGLLEAVLGCSLDPEVLPDVAPPSSPAWTMLDRYAGMLRDNTRARLTDTHRHVELDRTSARRALAQRLDETATGPGVLVVVGEPDVGKSALALRVIQDLEEAGASVASVSLRDLPPTVAEFESDLGAHLTEVLQEVEATAARLLVVDGAEAVLEGRGQLLTDLAAAALRAGFGVAAVTRTDAAQAVSDALEKAADITTPADSRTPPAEHEVPHLSQAEKEELTQAFPSVARFGQQPRSAWLLGRPGLVDLLLRADATHVLPDGALSEADVFDAVWSRLVRRGEMTPVGGPSPDAREQAMVALARRRLLPDVADLAAPDSAALPSLRSDGLLMPAGPRRTWRPVDDFASDLVRDLALAHLLLSDGWGLLETAGAPRWTLRAVRLACQAQLAAAHPDSESARRRLQQDFDSLAVDHGARWAELPSEALLTLGSAAEALAAARLTITGGDQSPRHLAMLLRLARDGHSQGGVGDPVILAPVVELTHSLGLYPAKGDEIFKSSGIAALVRELVLAWLRGLAAAGTPSLPLRRQVRDVVLDAEPPGHDQFAVEAIAMLDADLDARAEGFLRALAEDGTHLAPAVESGHVARSLSRVRPELLLSLTEAYYIKRPRPGGPWSPQPDPLDDGVRRHTVAGLLGPRASRVFGPFRWLLAAKPIETLAMIHRLLDHASATRVHLRGFYSSDRVQSAGEPEGLELDLPGSGRRLCVGDAHVWSWYRATGIGPDACVSALLAVEQFADQLIDSHDLPVGRVTELLLRDCGNLAMPGLVVGLLVRHIERIGTELDRWIARPEIWRLETLRVAAETTSIHVQGPDPADVMGRERRHQTFLEVAEELTATAVLRGNQERLAVLHDLGDELMRRAGENARGDQVGTESTVMAKGWASRLQARNYRLVAVDGGVVVEYQSPPDVVAGLAADNAELARGRQVFRLVATYAVNEDRIAPIDSLAADVALARALAADPPQLGLSYARDSVVATAAAALRAHADGRIDLVEDDIDWAAGLLLDAALCPHEEEHAGMSSLYPVGADRSAAIGVPLLLLPAFATVRIDHDVVERALDRCATSLFDEVRYALPLGLTRVWSAPCSNVPEAGRRRPVPARILSILRRTGPRSGRCRHEIAWTAVESGLREHWGPWDEELQCRTVARLSGPPAEALRTVETDRLMVNRLTGPLMSAADAARSRCCIASRAERLLGTLWDAHRRGVAHWATKNYNTPTLQESHRRVARVLLQEADRGNGTPLADHVRAFAGNAPALAQLLRDLSVLCTYDTDLRRTLPRIWPSVMRTALDAIDAGADPLKGALRGRSAIAGLIPHPQLDSASENPSAALQAAAREWIDPETLGPLIARWMPIARGTPEAVDALIGLIETTSEPWQAATGLQWIDELIGDNHAAVASRSWRLVPWLEGLSASSHVRPPSRVRLQHLVDGLATHGDSRAAALQRLDG</sequence>
<dbReference type="OrthoDB" id="3310744at2"/>
<dbReference type="Proteomes" id="UP000286931">
    <property type="component" value="Unassembled WGS sequence"/>
</dbReference>
<organism evidence="1 2">
    <name type="scientific">Embleya hyalina</name>
    <dbReference type="NCBI Taxonomy" id="516124"/>
    <lineage>
        <taxon>Bacteria</taxon>
        <taxon>Bacillati</taxon>
        <taxon>Actinomycetota</taxon>
        <taxon>Actinomycetes</taxon>
        <taxon>Kitasatosporales</taxon>
        <taxon>Streptomycetaceae</taxon>
        <taxon>Embleya</taxon>
    </lineage>
</organism>
<dbReference type="SUPFAM" id="SSF50494">
    <property type="entry name" value="Trypsin-like serine proteases"/>
    <property type="match status" value="1"/>
</dbReference>
<dbReference type="Gene3D" id="3.40.50.300">
    <property type="entry name" value="P-loop containing nucleotide triphosphate hydrolases"/>
    <property type="match status" value="1"/>
</dbReference>
<dbReference type="InterPro" id="IPR027417">
    <property type="entry name" value="P-loop_NTPase"/>
</dbReference>
<reference evidence="1 2" key="1">
    <citation type="submission" date="2018-12" db="EMBL/GenBank/DDBJ databases">
        <title>Draft genome sequence of Embleya hyalina NBRC 13850T.</title>
        <authorList>
            <person name="Komaki H."/>
            <person name="Hosoyama A."/>
            <person name="Kimura A."/>
            <person name="Ichikawa N."/>
            <person name="Tamura T."/>
        </authorList>
    </citation>
    <scope>NUCLEOTIDE SEQUENCE [LARGE SCALE GENOMIC DNA]</scope>
    <source>
        <strain evidence="1 2">NBRC 13850</strain>
    </source>
</reference>
<protein>
    <submittedName>
        <fullName evidence="1">Uncharacterized protein</fullName>
    </submittedName>
</protein>
<gene>
    <name evidence="1" type="ORF">EHYA_06981</name>
</gene>
<dbReference type="InterPro" id="IPR009003">
    <property type="entry name" value="Peptidase_S1_PA"/>
</dbReference>
<evidence type="ECO:0000313" key="2">
    <source>
        <dbReference type="Proteomes" id="UP000286931"/>
    </source>
</evidence>
<evidence type="ECO:0000313" key="1">
    <source>
        <dbReference type="EMBL" id="GCD99267.1"/>
    </source>
</evidence>
<dbReference type="EMBL" id="BIFH01000031">
    <property type="protein sequence ID" value="GCD99267.1"/>
    <property type="molecule type" value="Genomic_DNA"/>
</dbReference>
<dbReference type="Gene3D" id="2.40.10.120">
    <property type="match status" value="1"/>
</dbReference>
<dbReference type="RefSeq" id="WP_126641065.1">
    <property type="nucleotide sequence ID" value="NZ_BIFH01000031.1"/>
</dbReference>
<dbReference type="Pfam" id="PF13365">
    <property type="entry name" value="Trypsin_2"/>
    <property type="match status" value="1"/>
</dbReference>
<dbReference type="SUPFAM" id="SSF52540">
    <property type="entry name" value="P-loop containing nucleoside triphosphate hydrolases"/>
    <property type="match status" value="1"/>
</dbReference>